<comment type="subcellular location">
    <subcellularLocation>
        <location evidence="6">Cytoplasm</location>
    </subcellularLocation>
</comment>
<dbReference type="HAMAP" id="MF_00337">
    <property type="entry name" value="Exonuc_7_S"/>
    <property type="match status" value="1"/>
</dbReference>
<dbReference type="NCBIfam" id="TIGR01280">
    <property type="entry name" value="xseB"/>
    <property type="match status" value="1"/>
</dbReference>
<dbReference type="PANTHER" id="PTHR34137:SF1">
    <property type="entry name" value="EXODEOXYRIBONUCLEASE 7 SMALL SUBUNIT"/>
    <property type="match status" value="1"/>
</dbReference>
<evidence type="ECO:0000313" key="8">
    <source>
        <dbReference type="Proteomes" id="UP000182763"/>
    </source>
</evidence>
<dbReference type="STRING" id="1805029.AUK42_04525"/>
<evidence type="ECO:0000313" key="7">
    <source>
        <dbReference type="EMBL" id="OIP70061.1"/>
    </source>
</evidence>
<dbReference type="GO" id="GO:0006308">
    <property type="term" value="P:DNA catabolic process"/>
    <property type="evidence" value="ECO:0007669"/>
    <property type="project" value="UniProtKB-UniRule"/>
</dbReference>
<evidence type="ECO:0000256" key="3">
    <source>
        <dbReference type="ARBA" id="ARBA00022722"/>
    </source>
</evidence>
<accession>A0A1J5GBH8</accession>
<dbReference type="EC" id="3.1.11.6" evidence="6"/>
<evidence type="ECO:0000256" key="5">
    <source>
        <dbReference type="ARBA" id="ARBA00022839"/>
    </source>
</evidence>
<dbReference type="InterPro" id="IPR003761">
    <property type="entry name" value="Exonuc_VII_S"/>
</dbReference>
<protein>
    <recommendedName>
        <fullName evidence="6">Exodeoxyribonuclease 7 small subunit</fullName>
        <ecNumber evidence="6">3.1.11.6</ecNumber>
    </recommendedName>
    <alternativeName>
        <fullName evidence="6">Exodeoxyribonuclease VII small subunit</fullName>
        <shortName evidence="6">Exonuclease VII small subunit</shortName>
    </alternativeName>
</protein>
<dbReference type="GO" id="GO:0009318">
    <property type="term" value="C:exodeoxyribonuclease VII complex"/>
    <property type="evidence" value="ECO:0007669"/>
    <property type="project" value="UniProtKB-UniRule"/>
</dbReference>
<keyword evidence="5 6" id="KW-0269">Exonuclease</keyword>
<gene>
    <name evidence="6" type="primary">xseB</name>
    <name evidence="7" type="ORF">AUK42_04525</name>
</gene>
<evidence type="ECO:0000256" key="6">
    <source>
        <dbReference type="HAMAP-Rule" id="MF_00337"/>
    </source>
</evidence>
<keyword evidence="4 6" id="KW-0378">Hydrolase</keyword>
<name>A0A1J5GBH8_9BACT</name>
<organism evidence="7 8">
    <name type="scientific">Candidatus Infernicultor aquiphilus</name>
    <dbReference type="NCBI Taxonomy" id="1805029"/>
    <lineage>
        <taxon>Bacteria</taxon>
        <taxon>Pseudomonadati</taxon>
        <taxon>Atribacterota</taxon>
        <taxon>Candidatus Phoenicimicrobiia</taxon>
        <taxon>Candidatus Pheonicimicrobiales</taxon>
        <taxon>Candidatus Phoenicimicrobiaceae</taxon>
        <taxon>Candidatus Infernicultor</taxon>
    </lineage>
</organism>
<comment type="caution">
    <text evidence="7">The sequence shown here is derived from an EMBL/GenBank/DDBJ whole genome shotgun (WGS) entry which is preliminary data.</text>
</comment>
<keyword evidence="2 6" id="KW-0963">Cytoplasm</keyword>
<proteinExistence type="inferred from homology"/>
<comment type="catalytic activity">
    <reaction evidence="6">
        <text>Exonucleolytic cleavage in either 5'- to 3'- or 3'- to 5'-direction to yield nucleoside 5'-phosphates.</text>
        <dbReference type="EC" id="3.1.11.6"/>
    </reaction>
</comment>
<evidence type="ECO:0000256" key="4">
    <source>
        <dbReference type="ARBA" id="ARBA00022801"/>
    </source>
</evidence>
<evidence type="ECO:0000256" key="1">
    <source>
        <dbReference type="ARBA" id="ARBA00009998"/>
    </source>
</evidence>
<reference evidence="7 8" key="1">
    <citation type="journal article" date="2016" name="Environ. Microbiol.">
        <title>Genomic resolution of a cold subsurface aquifer community provides metabolic insights for novel microbes adapted to high CO concentrations.</title>
        <authorList>
            <person name="Probst A.J."/>
            <person name="Castelle C.J."/>
            <person name="Singh A."/>
            <person name="Brown C.T."/>
            <person name="Anantharaman K."/>
            <person name="Sharon I."/>
            <person name="Hug L.A."/>
            <person name="Burstein D."/>
            <person name="Emerson J.B."/>
            <person name="Thomas B.C."/>
            <person name="Banfield J.F."/>
        </authorList>
    </citation>
    <scope>NUCLEOTIDE SEQUENCE [LARGE SCALE GENOMIC DNA]</scope>
    <source>
        <strain evidence="7">CG2_30_33_13</strain>
    </source>
</reference>
<sequence length="89" mass="10476">MKTKKKNEDILFEDYLKRLEKIVHQLEEGELTLDESIKLYEEGMNISKLCLDKLNKAKQKIEQLVIENEEKYSTKPFSIKKEEDTANGV</sequence>
<evidence type="ECO:0000256" key="2">
    <source>
        <dbReference type="ARBA" id="ARBA00022490"/>
    </source>
</evidence>
<dbReference type="SUPFAM" id="SSF116842">
    <property type="entry name" value="XseB-like"/>
    <property type="match status" value="1"/>
</dbReference>
<dbReference type="Gene3D" id="1.10.287.1040">
    <property type="entry name" value="Exonuclease VII, small subunit"/>
    <property type="match status" value="1"/>
</dbReference>
<comment type="similarity">
    <text evidence="1 6">Belongs to the XseB family.</text>
</comment>
<dbReference type="InterPro" id="IPR037004">
    <property type="entry name" value="Exonuc_VII_ssu_sf"/>
</dbReference>
<dbReference type="EMBL" id="MNYY01000092">
    <property type="protein sequence ID" value="OIP70061.1"/>
    <property type="molecule type" value="Genomic_DNA"/>
</dbReference>
<dbReference type="Pfam" id="PF02609">
    <property type="entry name" value="Exonuc_VII_S"/>
    <property type="match status" value="1"/>
</dbReference>
<dbReference type="AlphaFoldDB" id="A0A1J5GBH8"/>
<dbReference type="GO" id="GO:0005829">
    <property type="term" value="C:cytosol"/>
    <property type="evidence" value="ECO:0007669"/>
    <property type="project" value="TreeGrafter"/>
</dbReference>
<dbReference type="PANTHER" id="PTHR34137">
    <property type="entry name" value="EXODEOXYRIBONUCLEASE 7 SMALL SUBUNIT"/>
    <property type="match status" value="1"/>
</dbReference>
<dbReference type="Proteomes" id="UP000182763">
    <property type="component" value="Unassembled WGS sequence"/>
</dbReference>
<comment type="subunit">
    <text evidence="6">Heterooligomer composed of large and small subunits.</text>
</comment>
<keyword evidence="3 6" id="KW-0540">Nuclease</keyword>
<dbReference type="GO" id="GO:0008855">
    <property type="term" value="F:exodeoxyribonuclease VII activity"/>
    <property type="evidence" value="ECO:0007669"/>
    <property type="project" value="UniProtKB-UniRule"/>
</dbReference>
<comment type="function">
    <text evidence="6">Bidirectionally degrades single-stranded DNA into large acid-insoluble oligonucleotides, which are then degraded further into small acid-soluble oligonucleotides.</text>
</comment>